<protein>
    <submittedName>
        <fullName evidence="2">Uncharacterized protein</fullName>
    </submittedName>
</protein>
<evidence type="ECO:0000256" key="1">
    <source>
        <dbReference type="SAM" id="MobiDB-lite"/>
    </source>
</evidence>
<accession>A0A9P0HRP4</accession>
<organism evidence="2 3">
    <name type="scientific">Nezara viridula</name>
    <name type="common">Southern green stink bug</name>
    <name type="synonym">Cimex viridulus</name>
    <dbReference type="NCBI Taxonomy" id="85310"/>
    <lineage>
        <taxon>Eukaryota</taxon>
        <taxon>Metazoa</taxon>
        <taxon>Ecdysozoa</taxon>
        <taxon>Arthropoda</taxon>
        <taxon>Hexapoda</taxon>
        <taxon>Insecta</taxon>
        <taxon>Pterygota</taxon>
        <taxon>Neoptera</taxon>
        <taxon>Paraneoptera</taxon>
        <taxon>Hemiptera</taxon>
        <taxon>Heteroptera</taxon>
        <taxon>Panheteroptera</taxon>
        <taxon>Pentatomomorpha</taxon>
        <taxon>Pentatomoidea</taxon>
        <taxon>Pentatomidae</taxon>
        <taxon>Pentatominae</taxon>
        <taxon>Nezara</taxon>
    </lineage>
</organism>
<dbReference type="OrthoDB" id="10594359at2759"/>
<dbReference type="EMBL" id="OV725083">
    <property type="protein sequence ID" value="CAH1407776.1"/>
    <property type="molecule type" value="Genomic_DNA"/>
</dbReference>
<proteinExistence type="predicted"/>
<keyword evidence="3" id="KW-1185">Reference proteome</keyword>
<feature type="compositionally biased region" description="Basic and acidic residues" evidence="1">
    <location>
        <begin position="131"/>
        <end position="144"/>
    </location>
</feature>
<name>A0A9P0HRP4_NEZVI</name>
<evidence type="ECO:0000313" key="3">
    <source>
        <dbReference type="Proteomes" id="UP001152798"/>
    </source>
</evidence>
<sequence length="212" mass="23361">MSSSFFLYHEGGDVLRNDSHSGGPDKPSSEAHLVPLEQRVVLALAGWSGGFESDSSALVPCRERIHVHRCPPSPRPPLNTPFRHFFPSLGSSPLQTDPSSRSYSDSNRGCVLTEKSKEEEIGVFYDPSDSVWRREDPGEGEKCRSGGSGGGRGPEERRGPWTLPELSRAQKGRTRTPRPPCKSGAGSPLRREREEPQKVACQVLRRADRLVC</sequence>
<feature type="region of interest" description="Disordered" evidence="1">
    <location>
        <begin position="128"/>
        <end position="198"/>
    </location>
</feature>
<evidence type="ECO:0000313" key="2">
    <source>
        <dbReference type="EMBL" id="CAH1407776.1"/>
    </source>
</evidence>
<gene>
    <name evidence="2" type="ORF">NEZAVI_LOCUS15414</name>
</gene>
<reference evidence="2" key="1">
    <citation type="submission" date="2022-01" db="EMBL/GenBank/DDBJ databases">
        <authorList>
            <person name="King R."/>
        </authorList>
    </citation>
    <scope>NUCLEOTIDE SEQUENCE</scope>
</reference>
<feature type="compositionally biased region" description="Polar residues" evidence="1">
    <location>
        <begin position="89"/>
        <end position="107"/>
    </location>
</feature>
<feature type="region of interest" description="Disordered" evidence="1">
    <location>
        <begin position="71"/>
        <end position="110"/>
    </location>
</feature>
<dbReference type="AlphaFoldDB" id="A0A9P0HRP4"/>
<dbReference type="Proteomes" id="UP001152798">
    <property type="component" value="Chromosome 7"/>
</dbReference>